<keyword evidence="3" id="KW-1185">Reference proteome</keyword>
<organism evidence="2 3">
    <name type="scientific">Bradyrhizobium erythrophlei</name>
    <dbReference type="NCBI Taxonomy" id="1437360"/>
    <lineage>
        <taxon>Bacteria</taxon>
        <taxon>Pseudomonadati</taxon>
        <taxon>Pseudomonadota</taxon>
        <taxon>Alphaproteobacteria</taxon>
        <taxon>Hyphomicrobiales</taxon>
        <taxon>Nitrobacteraceae</taxon>
        <taxon>Bradyrhizobium</taxon>
    </lineage>
</organism>
<evidence type="ECO:0000313" key="3">
    <source>
        <dbReference type="Proteomes" id="UP000184096"/>
    </source>
</evidence>
<keyword evidence="2" id="KW-0670">Pyruvate</keyword>
<dbReference type="RefSeq" id="WP_072816688.1">
    <property type="nucleotide sequence ID" value="NZ_LT670849.1"/>
</dbReference>
<dbReference type="Pfam" id="PF14832">
    <property type="entry name" value="Tautomerase_3"/>
    <property type="match status" value="1"/>
</dbReference>
<dbReference type="Proteomes" id="UP000184096">
    <property type="component" value="Chromosome I"/>
</dbReference>
<dbReference type="EMBL" id="LT670849">
    <property type="protein sequence ID" value="SHN65160.1"/>
    <property type="molecule type" value="Genomic_DNA"/>
</dbReference>
<dbReference type="SUPFAM" id="SSF55331">
    <property type="entry name" value="Tautomerase/MIF"/>
    <property type="match status" value="1"/>
</dbReference>
<dbReference type="OrthoDB" id="118855at2"/>
<dbReference type="Gene3D" id="3.30.429.10">
    <property type="entry name" value="Macrophage Migration Inhibitory Factor"/>
    <property type="match status" value="1"/>
</dbReference>
<dbReference type="InterPro" id="IPR028116">
    <property type="entry name" value="Cis-CaaD-like"/>
</dbReference>
<reference evidence="3" key="1">
    <citation type="submission" date="2016-11" db="EMBL/GenBank/DDBJ databases">
        <authorList>
            <person name="Varghese N."/>
            <person name="Submissions S."/>
        </authorList>
    </citation>
    <scope>NUCLEOTIDE SEQUENCE [LARGE SCALE GENOMIC DNA]</scope>
    <source>
        <strain evidence="3">GAS401</strain>
    </source>
</reference>
<sequence>MPTYTVTSANVSLTAAQESEIAAGITEAHHQNTGAPGFFAQVLFAALPERRHYIGGKLNATPHIYVHGLIRAGRKPAAKSGLIRQFASKVQEIAGVGAEDIWVYVQDIPPEQMIEFGRVLPEPGAEEQWRNGLSELKRQQLAAAGVAI</sequence>
<feature type="domain" description="Tautomerase cis-CaaD-like" evidence="1">
    <location>
        <begin position="1"/>
        <end position="130"/>
    </location>
</feature>
<gene>
    <name evidence="2" type="ORF">SAMN05444170_0675</name>
</gene>
<accession>A0A1M7T321</accession>
<proteinExistence type="predicted"/>
<dbReference type="AlphaFoldDB" id="A0A1M7T321"/>
<evidence type="ECO:0000313" key="2">
    <source>
        <dbReference type="EMBL" id="SHN65160.1"/>
    </source>
</evidence>
<protein>
    <submittedName>
        <fullName evidence="2">Phenylpyruvate tautomerase PptA, 4-oxalocrotonate tautomerase family</fullName>
    </submittedName>
</protein>
<dbReference type="InterPro" id="IPR014347">
    <property type="entry name" value="Tautomerase/MIF_sf"/>
</dbReference>
<name>A0A1M7T321_9BRAD</name>
<evidence type="ECO:0000259" key="1">
    <source>
        <dbReference type="Pfam" id="PF14832"/>
    </source>
</evidence>